<dbReference type="AlphaFoldDB" id="A0AB34JZT4"/>
<feature type="compositionally biased region" description="Pro residues" evidence="1">
    <location>
        <begin position="1"/>
        <end position="10"/>
    </location>
</feature>
<feature type="region of interest" description="Disordered" evidence="1">
    <location>
        <begin position="1"/>
        <end position="20"/>
    </location>
</feature>
<evidence type="ECO:0000313" key="2">
    <source>
        <dbReference type="EMBL" id="KAL1527224.1"/>
    </source>
</evidence>
<evidence type="ECO:0000256" key="1">
    <source>
        <dbReference type="SAM" id="MobiDB-lite"/>
    </source>
</evidence>
<comment type="caution">
    <text evidence="2">The sequence shown here is derived from an EMBL/GenBank/DDBJ whole genome shotgun (WGS) entry which is preliminary data.</text>
</comment>
<name>A0AB34JZT4_PRYPA</name>
<protein>
    <submittedName>
        <fullName evidence="2">Uncharacterized protein</fullName>
    </submittedName>
</protein>
<sequence length="131" mass="13456">MTPDPPPIVPAVPASLRTTDGLTEPSIPSLNPRVASALAFVASIRAAAPAAPVVARTVAIASYPTRDLTRDVTSTWSPAQRLYAPTTLATSGLPLTTVASGGLAVRRLHSPARSGDLPPPLVFSLATRARA</sequence>
<organism evidence="2 3">
    <name type="scientific">Prymnesium parvum</name>
    <name type="common">Toxic golden alga</name>
    <dbReference type="NCBI Taxonomy" id="97485"/>
    <lineage>
        <taxon>Eukaryota</taxon>
        <taxon>Haptista</taxon>
        <taxon>Haptophyta</taxon>
        <taxon>Prymnesiophyceae</taxon>
        <taxon>Prymnesiales</taxon>
        <taxon>Prymnesiaceae</taxon>
        <taxon>Prymnesium</taxon>
    </lineage>
</organism>
<evidence type="ECO:0000313" key="3">
    <source>
        <dbReference type="Proteomes" id="UP001515480"/>
    </source>
</evidence>
<reference evidence="2 3" key="1">
    <citation type="journal article" date="2024" name="Science">
        <title>Giant polyketide synthase enzymes in the biosynthesis of giant marine polyether toxins.</title>
        <authorList>
            <person name="Fallon T.R."/>
            <person name="Shende V.V."/>
            <person name="Wierzbicki I.H."/>
            <person name="Pendleton A.L."/>
            <person name="Watervoot N.F."/>
            <person name="Auber R.P."/>
            <person name="Gonzalez D.J."/>
            <person name="Wisecaver J.H."/>
            <person name="Moore B.S."/>
        </authorList>
    </citation>
    <scope>NUCLEOTIDE SEQUENCE [LARGE SCALE GENOMIC DNA]</scope>
    <source>
        <strain evidence="2 3">12B1</strain>
    </source>
</reference>
<gene>
    <name evidence="2" type="ORF">AB1Y20_015901</name>
</gene>
<dbReference type="Proteomes" id="UP001515480">
    <property type="component" value="Unassembled WGS sequence"/>
</dbReference>
<accession>A0AB34JZT4</accession>
<keyword evidence="3" id="KW-1185">Reference proteome</keyword>
<dbReference type="EMBL" id="JBGBPQ010000003">
    <property type="protein sequence ID" value="KAL1527224.1"/>
    <property type="molecule type" value="Genomic_DNA"/>
</dbReference>
<proteinExistence type="predicted"/>